<gene>
    <name evidence="2" type="ORF">J2T57_002646</name>
</gene>
<organism evidence="2 3">
    <name type="scientific">Natronocella acetinitrilica</name>
    <dbReference type="NCBI Taxonomy" id="414046"/>
    <lineage>
        <taxon>Bacteria</taxon>
        <taxon>Pseudomonadati</taxon>
        <taxon>Pseudomonadota</taxon>
        <taxon>Gammaproteobacteria</taxon>
        <taxon>Chromatiales</taxon>
        <taxon>Ectothiorhodospiraceae</taxon>
        <taxon>Natronocella</taxon>
    </lineage>
</organism>
<comment type="caution">
    <text evidence="2">The sequence shown here is derived from an EMBL/GenBank/DDBJ whole genome shotgun (WGS) entry which is preliminary data.</text>
</comment>
<proteinExistence type="predicted"/>
<keyword evidence="3" id="KW-1185">Reference proteome</keyword>
<dbReference type="AlphaFoldDB" id="A0AAE3G484"/>
<accession>A0AAE3G484</accession>
<sequence length="66" mass="7918">MFLTDDELEELTGYKSPPKQREWLLSRRYAFEVNARNRPKVLRSVVEHRLGGDNIDRPREPRLRLP</sequence>
<dbReference type="EMBL" id="JALJXV010000006">
    <property type="protein sequence ID" value="MCP1675496.1"/>
    <property type="molecule type" value="Genomic_DNA"/>
</dbReference>
<feature type="domain" description="DUF4224" evidence="1">
    <location>
        <begin position="2"/>
        <end position="44"/>
    </location>
</feature>
<dbReference type="InterPro" id="IPR025319">
    <property type="entry name" value="DUF4224"/>
</dbReference>
<dbReference type="RefSeq" id="WP_253478996.1">
    <property type="nucleotide sequence ID" value="NZ_JALJXV010000006.1"/>
</dbReference>
<dbReference type="Pfam" id="PF13986">
    <property type="entry name" value="DUF4224"/>
    <property type="match status" value="1"/>
</dbReference>
<evidence type="ECO:0000259" key="1">
    <source>
        <dbReference type="Pfam" id="PF13986"/>
    </source>
</evidence>
<reference evidence="2" key="1">
    <citation type="submission" date="2022-03" db="EMBL/GenBank/DDBJ databases">
        <title>Genomic Encyclopedia of Type Strains, Phase III (KMG-III): the genomes of soil and plant-associated and newly described type strains.</title>
        <authorList>
            <person name="Whitman W."/>
        </authorList>
    </citation>
    <scope>NUCLEOTIDE SEQUENCE</scope>
    <source>
        <strain evidence="2">ANL 6-2</strain>
    </source>
</reference>
<protein>
    <recommendedName>
        <fullName evidence="1">DUF4224 domain-containing protein</fullName>
    </recommendedName>
</protein>
<evidence type="ECO:0000313" key="2">
    <source>
        <dbReference type="EMBL" id="MCP1675496.1"/>
    </source>
</evidence>
<name>A0AAE3G484_9GAMM</name>
<dbReference type="Proteomes" id="UP001205843">
    <property type="component" value="Unassembled WGS sequence"/>
</dbReference>
<evidence type="ECO:0000313" key="3">
    <source>
        <dbReference type="Proteomes" id="UP001205843"/>
    </source>
</evidence>